<comment type="caution">
    <text evidence="1">The sequence shown here is derived from an EMBL/GenBank/DDBJ whole genome shotgun (WGS) entry which is preliminary data.</text>
</comment>
<protein>
    <submittedName>
        <fullName evidence="1">Uncharacterized protein</fullName>
    </submittedName>
</protein>
<dbReference type="AlphaFoldDB" id="A0A178UYF0"/>
<accession>A0A178UYF0</accession>
<name>A0A178UYF0_ARATH</name>
<gene>
    <name evidence="1" type="ordered locus">AXX17_At4g04160</name>
</gene>
<reference evidence="2" key="1">
    <citation type="journal article" date="2016" name="Proc. Natl. Acad. Sci. U.S.A.">
        <title>Chromosome-level assembly of Arabidopsis thaliana Ler reveals the extent of translocation and inversion polymorphisms.</title>
        <authorList>
            <person name="Zapata L."/>
            <person name="Ding J."/>
            <person name="Willing E.M."/>
            <person name="Hartwig B."/>
            <person name="Bezdan D."/>
            <person name="Jiao W.B."/>
            <person name="Patel V."/>
            <person name="Velikkakam James G."/>
            <person name="Koornneef M."/>
            <person name="Ossowski S."/>
            <person name="Schneeberger K."/>
        </authorList>
    </citation>
    <scope>NUCLEOTIDE SEQUENCE [LARGE SCALE GENOMIC DNA]</scope>
    <source>
        <strain evidence="2">cv. Landsberg erecta</strain>
    </source>
</reference>
<proteinExistence type="predicted"/>
<organism evidence="1 2">
    <name type="scientific">Arabidopsis thaliana</name>
    <name type="common">Mouse-ear cress</name>
    <dbReference type="NCBI Taxonomy" id="3702"/>
    <lineage>
        <taxon>Eukaryota</taxon>
        <taxon>Viridiplantae</taxon>
        <taxon>Streptophyta</taxon>
        <taxon>Embryophyta</taxon>
        <taxon>Tracheophyta</taxon>
        <taxon>Spermatophyta</taxon>
        <taxon>Magnoliopsida</taxon>
        <taxon>eudicotyledons</taxon>
        <taxon>Gunneridae</taxon>
        <taxon>Pentapetalae</taxon>
        <taxon>rosids</taxon>
        <taxon>malvids</taxon>
        <taxon>Brassicales</taxon>
        <taxon>Brassicaceae</taxon>
        <taxon>Camelineae</taxon>
        <taxon>Arabidopsis</taxon>
    </lineage>
</organism>
<sequence>MFLGCPVQAVSKTCVSSEGLAQTASKVGGQCVRLVSQSSDYFPLTAVDGSRFGVAQNHYGLLVRSHMNHHFFPLLILFSKTFYAFCFWV</sequence>
<dbReference type="EMBL" id="LUHQ01000004">
    <property type="protein sequence ID" value="OAO97691.1"/>
    <property type="molecule type" value="Genomic_DNA"/>
</dbReference>
<dbReference type="AntiFam" id="ANF00040">
    <property type="entry name" value="Overlaps SRP RNA, same strand"/>
</dbReference>
<evidence type="ECO:0000313" key="2">
    <source>
        <dbReference type="Proteomes" id="UP000078284"/>
    </source>
</evidence>
<dbReference type="Proteomes" id="UP000078284">
    <property type="component" value="Chromosome 4"/>
</dbReference>
<evidence type="ECO:0000313" key="1">
    <source>
        <dbReference type="EMBL" id="OAO97691.1"/>
    </source>
</evidence>